<dbReference type="PROSITE" id="PS00153">
    <property type="entry name" value="ATPASE_GAMMA"/>
    <property type="match status" value="1"/>
</dbReference>
<evidence type="ECO:0000256" key="1">
    <source>
        <dbReference type="ARBA" id="ARBA00003456"/>
    </source>
</evidence>
<dbReference type="GO" id="GO:0005524">
    <property type="term" value="F:ATP binding"/>
    <property type="evidence" value="ECO:0007669"/>
    <property type="project" value="UniProtKB-UniRule"/>
</dbReference>
<comment type="subcellular location">
    <subcellularLocation>
        <location evidence="10">Cell membrane</location>
        <topology evidence="10">Peripheral membrane protein</topology>
    </subcellularLocation>
    <subcellularLocation>
        <location evidence="2">Membrane</location>
        <topology evidence="2">Peripheral membrane protein</topology>
    </subcellularLocation>
</comment>
<evidence type="ECO:0000256" key="10">
    <source>
        <dbReference type="HAMAP-Rule" id="MF_00815"/>
    </source>
</evidence>
<evidence type="ECO:0000256" key="9">
    <source>
        <dbReference type="ARBA" id="ARBA00023310"/>
    </source>
</evidence>
<evidence type="ECO:0000256" key="8">
    <source>
        <dbReference type="ARBA" id="ARBA00023196"/>
    </source>
</evidence>
<dbReference type="Pfam" id="PF00231">
    <property type="entry name" value="ATP-synt"/>
    <property type="match status" value="1"/>
</dbReference>
<accession>A0A8J7WRJ7</accession>
<dbReference type="PRINTS" id="PR00126">
    <property type="entry name" value="ATPASEGAMMA"/>
</dbReference>
<comment type="function">
    <text evidence="1 10">Produces ATP from ADP in the presence of a proton gradient across the membrane. The gamma chain is believed to be important in regulating ATPase activity and the flow of protons through the CF(0) complex.</text>
</comment>
<dbReference type="Proteomes" id="UP000677913">
    <property type="component" value="Unassembled WGS sequence"/>
</dbReference>
<sequence length="302" mass="32510">MGAQLRDYRRRIASVSSTKKITRAQELIATARIVKAQQRVAQSTPYAREITRAVSAVASHSNAKHPLIGERPRLLRAAILLITADRGFAGAYNTGAIKQAEQLAALLAGEGKQVDRYVVGRKGAAYYRFRGVPMAGEWSGFSDNPQYGDAAAIGDALLESFEKGGENGGVDEIHVVSTLFVSMLSQSPVVARFLPLEIEETTEAPVGGVFPLYEFEPSPAEVLDALLPHYIKARLFNALLQSAASEHAARRRAMKSATDNATELIKQYTRLANGARQAEITQEISEIVGGANALADASAESQ</sequence>
<dbReference type="InterPro" id="IPR000131">
    <property type="entry name" value="ATP_synth_F1_gsu"/>
</dbReference>
<evidence type="ECO:0000313" key="12">
    <source>
        <dbReference type="Proteomes" id="UP000677913"/>
    </source>
</evidence>
<keyword evidence="4 10" id="KW-0813">Transport</keyword>
<dbReference type="AlphaFoldDB" id="A0A8J7WRJ7"/>
<keyword evidence="5 10" id="KW-0375">Hydrogen ion transport</keyword>
<dbReference type="GO" id="GO:0046933">
    <property type="term" value="F:proton-transporting ATP synthase activity, rotational mechanism"/>
    <property type="evidence" value="ECO:0007669"/>
    <property type="project" value="UniProtKB-UniRule"/>
</dbReference>
<protein>
    <recommendedName>
        <fullName evidence="10">ATP synthase gamma chain</fullName>
    </recommendedName>
    <alternativeName>
        <fullName evidence="10">ATP synthase F1 sector gamma subunit</fullName>
    </alternativeName>
    <alternativeName>
        <fullName evidence="10">F-ATPase gamma subunit</fullName>
    </alternativeName>
</protein>
<keyword evidence="8 10" id="KW-0139">CF(1)</keyword>
<dbReference type="NCBIfam" id="NF004145">
    <property type="entry name" value="PRK05621.1-2"/>
    <property type="match status" value="1"/>
</dbReference>
<comment type="caution">
    <text evidence="11">The sequence shown here is derived from an EMBL/GenBank/DDBJ whole genome shotgun (WGS) entry which is preliminary data.</text>
</comment>
<dbReference type="GO" id="GO:0005886">
    <property type="term" value="C:plasma membrane"/>
    <property type="evidence" value="ECO:0007669"/>
    <property type="project" value="UniProtKB-SubCell"/>
</dbReference>
<organism evidence="11 12">
    <name type="scientific">Actinocrinis puniceicyclus</name>
    <dbReference type="NCBI Taxonomy" id="977794"/>
    <lineage>
        <taxon>Bacteria</taxon>
        <taxon>Bacillati</taxon>
        <taxon>Actinomycetota</taxon>
        <taxon>Actinomycetes</taxon>
        <taxon>Catenulisporales</taxon>
        <taxon>Actinospicaceae</taxon>
        <taxon>Actinocrinis</taxon>
    </lineage>
</organism>
<comment type="subunit">
    <text evidence="10">F-type ATPases have 2 components, CF(1) - the catalytic core - and CF(0) - the membrane proton channel. CF(1) has five subunits: alpha(3), beta(3), gamma(1), delta(1), epsilon(1). CF(0) has three main subunits: a, b and c.</text>
</comment>
<gene>
    <name evidence="10" type="primary">atpG</name>
    <name evidence="11" type="ORF">KGA66_17660</name>
</gene>
<dbReference type="SUPFAM" id="SSF52943">
    <property type="entry name" value="ATP synthase (F1-ATPase), gamma subunit"/>
    <property type="match status" value="1"/>
</dbReference>
<evidence type="ECO:0000256" key="7">
    <source>
        <dbReference type="ARBA" id="ARBA00023136"/>
    </source>
</evidence>
<evidence type="ECO:0000256" key="5">
    <source>
        <dbReference type="ARBA" id="ARBA00022781"/>
    </source>
</evidence>
<evidence type="ECO:0000313" key="11">
    <source>
        <dbReference type="EMBL" id="MBS2964889.1"/>
    </source>
</evidence>
<proteinExistence type="inferred from homology"/>
<dbReference type="Gene3D" id="3.40.1380.10">
    <property type="match status" value="1"/>
</dbReference>
<dbReference type="InterPro" id="IPR023632">
    <property type="entry name" value="ATP_synth_F1_gsu_CS"/>
</dbReference>
<dbReference type="GO" id="GO:0042777">
    <property type="term" value="P:proton motive force-driven plasma membrane ATP synthesis"/>
    <property type="evidence" value="ECO:0007669"/>
    <property type="project" value="UniProtKB-UniRule"/>
</dbReference>
<reference evidence="11" key="1">
    <citation type="submission" date="2021-04" db="EMBL/GenBank/DDBJ databases">
        <title>Genome based classification of Actinospica acidithermotolerans sp. nov., an actinobacterium isolated from an Indonesian hot spring.</title>
        <authorList>
            <person name="Kusuma A.B."/>
            <person name="Putra K.E."/>
            <person name="Nafisah S."/>
            <person name="Loh J."/>
            <person name="Nouioui I."/>
            <person name="Goodfellow M."/>
        </authorList>
    </citation>
    <scope>NUCLEOTIDE SEQUENCE</scope>
    <source>
        <strain evidence="11">DSM 45618</strain>
    </source>
</reference>
<dbReference type="GO" id="GO:0045259">
    <property type="term" value="C:proton-transporting ATP synthase complex"/>
    <property type="evidence" value="ECO:0007669"/>
    <property type="project" value="UniProtKB-KW"/>
</dbReference>
<dbReference type="InterPro" id="IPR035968">
    <property type="entry name" value="ATP_synth_F1_ATPase_gsu"/>
</dbReference>
<dbReference type="RefSeq" id="WP_211469250.1">
    <property type="nucleotide sequence ID" value="NZ_JAGSXH010000063.1"/>
</dbReference>
<keyword evidence="9 10" id="KW-0066">ATP synthesis</keyword>
<dbReference type="Gene3D" id="1.10.287.80">
    <property type="entry name" value="ATP synthase, gamma subunit, helix hairpin domain"/>
    <property type="match status" value="2"/>
</dbReference>
<keyword evidence="7 10" id="KW-0472">Membrane</keyword>
<dbReference type="PANTHER" id="PTHR11693">
    <property type="entry name" value="ATP SYNTHASE GAMMA CHAIN"/>
    <property type="match status" value="1"/>
</dbReference>
<name>A0A8J7WRJ7_9ACTN</name>
<comment type="similarity">
    <text evidence="3 10">Belongs to the ATPase gamma chain family.</text>
</comment>
<keyword evidence="10" id="KW-1003">Cell membrane</keyword>
<evidence type="ECO:0000256" key="3">
    <source>
        <dbReference type="ARBA" id="ARBA00007681"/>
    </source>
</evidence>
<evidence type="ECO:0000256" key="4">
    <source>
        <dbReference type="ARBA" id="ARBA00022448"/>
    </source>
</evidence>
<keyword evidence="6 10" id="KW-0406">Ion transport</keyword>
<dbReference type="NCBIfam" id="TIGR01146">
    <property type="entry name" value="ATPsyn_F1gamma"/>
    <property type="match status" value="1"/>
</dbReference>
<keyword evidence="12" id="KW-1185">Reference proteome</keyword>
<evidence type="ECO:0000256" key="2">
    <source>
        <dbReference type="ARBA" id="ARBA00004170"/>
    </source>
</evidence>
<dbReference type="CDD" id="cd12151">
    <property type="entry name" value="F1-ATPase_gamma"/>
    <property type="match status" value="1"/>
</dbReference>
<dbReference type="HAMAP" id="MF_00815">
    <property type="entry name" value="ATP_synth_gamma_bact"/>
    <property type="match status" value="1"/>
</dbReference>
<evidence type="ECO:0000256" key="6">
    <source>
        <dbReference type="ARBA" id="ARBA00023065"/>
    </source>
</evidence>
<dbReference type="EMBL" id="JAGSXH010000063">
    <property type="protein sequence ID" value="MBS2964889.1"/>
    <property type="molecule type" value="Genomic_DNA"/>
</dbReference>
<dbReference type="PANTHER" id="PTHR11693:SF22">
    <property type="entry name" value="ATP SYNTHASE SUBUNIT GAMMA, MITOCHONDRIAL"/>
    <property type="match status" value="1"/>
</dbReference>